<proteinExistence type="predicted"/>
<dbReference type="InterPro" id="IPR012899">
    <property type="entry name" value="LTXXQ"/>
</dbReference>
<protein>
    <submittedName>
        <fullName evidence="2">Uncharacterized protein</fullName>
    </submittedName>
</protein>
<dbReference type="EMBL" id="SSWX01000005">
    <property type="protein sequence ID" value="THJ34967.1"/>
    <property type="molecule type" value="Genomic_DNA"/>
</dbReference>
<name>A0A4S5BQD0_9BURK</name>
<organism evidence="2 3">
    <name type="scientific">Lampropedia aestuarii</name>
    <dbReference type="NCBI Taxonomy" id="2562762"/>
    <lineage>
        <taxon>Bacteria</taxon>
        <taxon>Pseudomonadati</taxon>
        <taxon>Pseudomonadota</taxon>
        <taxon>Betaproteobacteria</taxon>
        <taxon>Burkholderiales</taxon>
        <taxon>Comamonadaceae</taxon>
        <taxon>Lampropedia</taxon>
    </lineage>
</organism>
<dbReference type="AlphaFoldDB" id="A0A4S5BQD0"/>
<feature type="compositionally biased region" description="Basic and acidic residues" evidence="1">
    <location>
        <begin position="150"/>
        <end position="166"/>
    </location>
</feature>
<accession>A0A4S5BQD0</accession>
<dbReference type="Pfam" id="PF07813">
    <property type="entry name" value="LTXXQ"/>
    <property type="match status" value="1"/>
</dbReference>
<reference evidence="2 3" key="1">
    <citation type="submission" date="2019-04" db="EMBL/GenBank/DDBJ databases">
        <title>Lampropedia sp YIM MLB12 draf genome.</title>
        <authorList>
            <person name="Wang Y.-X."/>
        </authorList>
    </citation>
    <scope>NUCLEOTIDE SEQUENCE [LARGE SCALE GENOMIC DNA]</scope>
    <source>
        <strain evidence="2 3">YIM MLB12</strain>
    </source>
</reference>
<evidence type="ECO:0000313" key="3">
    <source>
        <dbReference type="Proteomes" id="UP000306236"/>
    </source>
</evidence>
<evidence type="ECO:0000256" key="1">
    <source>
        <dbReference type="SAM" id="MobiDB-lite"/>
    </source>
</evidence>
<dbReference type="OrthoDB" id="5298564at2"/>
<sequence length="166" mass="18852">MQNSLIAKAHPVQGHFKRMNEMTFATSLRIVLATSVLAGSVFTVQAQGHAQEGRGAEQYKRDQVAHTAELKDKLNLSDKQQGAWEQYQAAMESDRPARQAHEARAEKPTLTDEQKAERKQQRDARKQAKEEARKAFYDQLTPAQQQVFDAEEKHGKSPPDRQQRAE</sequence>
<gene>
    <name evidence="2" type="ORF">E8K88_05665</name>
</gene>
<dbReference type="Proteomes" id="UP000306236">
    <property type="component" value="Unassembled WGS sequence"/>
</dbReference>
<keyword evidence="3" id="KW-1185">Reference proteome</keyword>
<feature type="region of interest" description="Disordered" evidence="1">
    <location>
        <begin position="86"/>
        <end position="166"/>
    </location>
</feature>
<comment type="caution">
    <text evidence="2">The sequence shown here is derived from an EMBL/GenBank/DDBJ whole genome shotgun (WGS) entry which is preliminary data.</text>
</comment>
<dbReference type="GO" id="GO:0042597">
    <property type="term" value="C:periplasmic space"/>
    <property type="evidence" value="ECO:0007669"/>
    <property type="project" value="InterPro"/>
</dbReference>
<feature type="compositionally biased region" description="Basic and acidic residues" evidence="1">
    <location>
        <begin position="92"/>
        <end position="136"/>
    </location>
</feature>
<evidence type="ECO:0000313" key="2">
    <source>
        <dbReference type="EMBL" id="THJ34967.1"/>
    </source>
</evidence>